<comment type="caution">
    <text evidence="1">The sequence shown here is derived from an EMBL/GenBank/DDBJ whole genome shotgun (WGS) entry which is preliminary data.</text>
</comment>
<name>A0ABU0H3J2_9HYPH</name>
<proteinExistence type="predicted"/>
<protein>
    <submittedName>
        <fullName evidence="1">Uncharacterized protein</fullName>
    </submittedName>
</protein>
<sequence>MAHFEDFIGKLNGERKAEFVASRKKRGVRERAFHQHTPMGDFVIVTLEGDDPAGAFAKFGAGDDPFTKWFSAEVASIHGLDLSAPPPGPLPRLVIDSGA</sequence>
<gene>
    <name evidence="1" type="ORF">QO014_000730</name>
</gene>
<evidence type="ECO:0000313" key="1">
    <source>
        <dbReference type="EMBL" id="MDQ0436360.1"/>
    </source>
</evidence>
<organism evidence="1 2">
    <name type="scientific">Kaistia dalseonensis</name>
    <dbReference type="NCBI Taxonomy" id="410840"/>
    <lineage>
        <taxon>Bacteria</taxon>
        <taxon>Pseudomonadati</taxon>
        <taxon>Pseudomonadota</taxon>
        <taxon>Alphaproteobacteria</taxon>
        <taxon>Hyphomicrobiales</taxon>
        <taxon>Kaistiaceae</taxon>
        <taxon>Kaistia</taxon>
    </lineage>
</organism>
<reference evidence="1 2" key="1">
    <citation type="submission" date="2023-07" db="EMBL/GenBank/DDBJ databases">
        <title>Genomic Encyclopedia of Type Strains, Phase IV (KMG-IV): sequencing the most valuable type-strain genomes for metagenomic binning, comparative biology and taxonomic classification.</title>
        <authorList>
            <person name="Goeker M."/>
        </authorList>
    </citation>
    <scope>NUCLEOTIDE SEQUENCE [LARGE SCALE GENOMIC DNA]</scope>
    <source>
        <strain evidence="1 2">B6-8</strain>
    </source>
</reference>
<dbReference type="Proteomes" id="UP001241603">
    <property type="component" value="Unassembled WGS sequence"/>
</dbReference>
<keyword evidence="2" id="KW-1185">Reference proteome</keyword>
<dbReference type="EMBL" id="JAUSVO010000001">
    <property type="protein sequence ID" value="MDQ0436360.1"/>
    <property type="molecule type" value="Genomic_DNA"/>
</dbReference>
<evidence type="ECO:0000313" key="2">
    <source>
        <dbReference type="Proteomes" id="UP001241603"/>
    </source>
</evidence>
<dbReference type="RefSeq" id="WP_266347282.1">
    <property type="nucleotide sequence ID" value="NZ_JAPKNG010000001.1"/>
</dbReference>
<accession>A0ABU0H3J2</accession>